<dbReference type="RefSeq" id="WP_213258985.1">
    <property type="nucleotide sequence ID" value="NZ_JAGYWA010000006.1"/>
</dbReference>
<dbReference type="Pfam" id="PF13803">
    <property type="entry name" value="DUF4184"/>
    <property type="match status" value="1"/>
</dbReference>
<feature type="transmembrane region" description="Helical" evidence="1">
    <location>
        <begin position="52"/>
        <end position="74"/>
    </location>
</feature>
<dbReference type="EMBL" id="JBHSGV010000006">
    <property type="protein sequence ID" value="MFC4749050.1"/>
    <property type="molecule type" value="Genomic_DNA"/>
</dbReference>
<gene>
    <name evidence="2" type="ORF">ACFO5S_16470</name>
</gene>
<reference evidence="3" key="1">
    <citation type="journal article" date="2019" name="Int. J. Syst. Evol. Microbiol.">
        <title>The Global Catalogue of Microorganisms (GCM) 10K type strain sequencing project: providing services to taxonomists for standard genome sequencing and annotation.</title>
        <authorList>
            <consortium name="The Broad Institute Genomics Platform"/>
            <consortium name="The Broad Institute Genome Sequencing Center for Infectious Disease"/>
            <person name="Wu L."/>
            <person name="Ma J."/>
        </authorList>
    </citation>
    <scope>NUCLEOTIDE SEQUENCE [LARGE SCALE GENOMIC DNA]</scope>
    <source>
        <strain evidence="3">WYCCWR 13023</strain>
    </source>
</reference>
<accession>A0ABV9PJ62</accession>
<feature type="transmembrane region" description="Helical" evidence="1">
    <location>
        <begin position="106"/>
        <end position="123"/>
    </location>
</feature>
<keyword evidence="3" id="KW-1185">Reference proteome</keyword>
<keyword evidence="1" id="KW-0472">Membrane</keyword>
<dbReference type="Proteomes" id="UP001595935">
    <property type="component" value="Unassembled WGS sequence"/>
</dbReference>
<feature type="transmembrane region" description="Helical" evidence="1">
    <location>
        <begin position="160"/>
        <end position="177"/>
    </location>
</feature>
<feature type="transmembrane region" description="Helical" evidence="1">
    <location>
        <begin position="189"/>
        <end position="208"/>
    </location>
</feature>
<protein>
    <submittedName>
        <fullName evidence="2">DUF4184 family protein</fullName>
    </submittedName>
</protein>
<dbReference type="InterPro" id="IPR025238">
    <property type="entry name" value="DUF4184"/>
</dbReference>
<keyword evidence="1" id="KW-1133">Transmembrane helix</keyword>
<evidence type="ECO:0000256" key="1">
    <source>
        <dbReference type="SAM" id="Phobius"/>
    </source>
</evidence>
<proteinExistence type="predicted"/>
<sequence length="242" mass="27802">MPFTFSHPAIILPLHYFPKKWFSLTGLIIGSLTPDFEYFIRMKVKSIYSHTLLGVFWFDLPLAILLAFIFHNIIRNGLFSNLPEILQSRIKIFTEFDWNFYFKKNWFIVLLSTLLGIISHLFWDAFTHNHGYFVCQISALKNTISLYGNEIPFWKAAQHLSTFLGGILIIVAILKLPKSTISTSTISKKYWTVVFITTALVTTIRFSPSFDIKAIGNIIVSMISAFMIALILSPLIIKQKVK</sequence>
<keyword evidence="1" id="KW-0812">Transmembrane</keyword>
<organism evidence="2 3">
    <name type="scientific">Flavobacterium branchiicola</name>
    <dbReference type="NCBI Taxonomy" id="1114875"/>
    <lineage>
        <taxon>Bacteria</taxon>
        <taxon>Pseudomonadati</taxon>
        <taxon>Bacteroidota</taxon>
        <taxon>Flavobacteriia</taxon>
        <taxon>Flavobacteriales</taxon>
        <taxon>Flavobacteriaceae</taxon>
        <taxon>Flavobacterium</taxon>
    </lineage>
</organism>
<name>A0ABV9PJ62_9FLAO</name>
<feature type="transmembrane region" description="Helical" evidence="1">
    <location>
        <begin position="214"/>
        <end position="237"/>
    </location>
</feature>
<comment type="caution">
    <text evidence="2">The sequence shown here is derived from an EMBL/GenBank/DDBJ whole genome shotgun (WGS) entry which is preliminary data.</text>
</comment>
<evidence type="ECO:0000313" key="3">
    <source>
        <dbReference type="Proteomes" id="UP001595935"/>
    </source>
</evidence>
<evidence type="ECO:0000313" key="2">
    <source>
        <dbReference type="EMBL" id="MFC4749050.1"/>
    </source>
</evidence>